<comment type="caution">
    <text evidence="7">The sequence shown here is derived from an EMBL/GenBank/DDBJ whole genome shotgun (WGS) entry which is preliminary data.</text>
</comment>
<keyword evidence="2 6" id="KW-0812">Transmembrane</keyword>
<evidence type="ECO:0000313" key="8">
    <source>
        <dbReference type="Proteomes" id="UP000652354"/>
    </source>
</evidence>
<reference evidence="7" key="1">
    <citation type="submission" date="2021-01" db="EMBL/GenBank/DDBJ databases">
        <title>Whole genome shotgun sequence of Demequina activiva NBRC 110675.</title>
        <authorList>
            <person name="Komaki H."/>
            <person name="Tamura T."/>
        </authorList>
    </citation>
    <scope>NUCLEOTIDE SEQUENCE</scope>
    <source>
        <strain evidence="7">NBRC 110675</strain>
    </source>
</reference>
<protein>
    <recommendedName>
        <fullName evidence="9">Interferon-induced transmembrane protein</fullName>
    </recommendedName>
</protein>
<dbReference type="InterPro" id="IPR007593">
    <property type="entry name" value="CD225/Dispanin_fam"/>
</dbReference>
<dbReference type="EMBL" id="BONR01000002">
    <property type="protein sequence ID" value="GIG54470.1"/>
    <property type="molecule type" value="Genomic_DNA"/>
</dbReference>
<dbReference type="RefSeq" id="WP_203654404.1">
    <property type="nucleotide sequence ID" value="NZ_BONR01000002.1"/>
</dbReference>
<dbReference type="AlphaFoldDB" id="A0A919Q616"/>
<organism evidence="7 8">
    <name type="scientific">Demequina activiva</name>
    <dbReference type="NCBI Taxonomy" id="1582364"/>
    <lineage>
        <taxon>Bacteria</taxon>
        <taxon>Bacillati</taxon>
        <taxon>Actinomycetota</taxon>
        <taxon>Actinomycetes</taxon>
        <taxon>Micrococcales</taxon>
        <taxon>Demequinaceae</taxon>
        <taxon>Demequina</taxon>
    </lineage>
</organism>
<evidence type="ECO:0000256" key="2">
    <source>
        <dbReference type="ARBA" id="ARBA00022692"/>
    </source>
</evidence>
<dbReference type="PANTHER" id="PTHR14948">
    <property type="entry name" value="NG5"/>
    <property type="match status" value="1"/>
</dbReference>
<keyword evidence="8" id="KW-1185">Reference proteome</keyword>
<evidence type="ECO:0000256" key="6">
    <source>
        <dbReference type="SAM" id="Phobius"/>
    </source>
</evidence>
<keyword evidence="3 6" id="KW-1133">Transmembrane helix</keyword>
<dbReference type="GO" id="GO:0016020">
    <property type="term" value="C:membrane"/>
    <property type="evidence" value="ECO:0007669"/>
    <property type="project" value="UniProtKB-SubCell"/>
</dbReference>
<comment type="subcellular location">
    <subcellularLocation>
        <location evidence="1">Membrane</location>
    </subcellularLocation>
</comment>
<feature type="transmembrane region" description="Helical" evidence="6">
    <location>
        <begin position="31"/>
        <end position="51"/>
    </location>
</feature>
<dbReference type="Pfam" id="PF04505">
    <property type="entry name" value="CD225"/>
    <property type="match status" value="1"/>
</dbReference>
<proteinExistence type="predicted"/>
<evidence type="ECO:0008006" key="9">
    <source>
        <dbReference type="Google" id="ProtNLM"/>
    </source>
</evidence>
<evidence type="ECO:0000256" key="4">
    <source>
        <dbReference type="ARBA" id="ARBA00023136"/>
    </source>
</evidence>
<evidence type="ECO:0000313" key="7">
    <source>
        <dbReference type="EMBL" id="GIG54470.1"/>
    </source>
</evidence>
<gene>
    <name evidence="7" type="ORF">Dac01nite_12220</name>
</gene>
<evidence type="ECO:0000256" key="3">
    <source>
        <dbReference type="ARBA" id="ARBA00022989"/>
    </source>
</evidence>
<feature type="compositionally biased region" description="Pro residues" evidence="5">
    <location>
        <begin position="1"/>
        <end position="18"/>
    </location>
</feature>
<dbReference type="InterPro" id="IPR051423">
    <property type="entry name" value="CD225/Dispanin"/>
</dbReference>
<dbReference type="PANTHER" id="PTHR14948:SF25">
    <property type="entry name" value="DUF4190 DOMAIN-CONTAINING PROTEIN"/>
    <property type="match status" value="1"/>
</dbReference>
<sequence>MSDITPPPPPPPAAPQPGVPGSAGQPPNNNLVLAIITTVLCCLPLGIWAIVKAAEVNGKWERGDHAGAQESADTAKKVSLWGIGIGAVVGIAYLALLFGGVFALDASV</sequence>
<feature type="transmembrane region" description="Helical" evidence="6">
    <location>
        <begin position="80"/>
        <end position="104"/>
    </location>
</feature>
<evidence type="ECO:0000256" key="1">
    <source>
        <dbReference type="ARBA" id="ARBA00004370"/>
    </source>
</evidence>
<accession>A0A919Q616</accession>
<feature type="region of interest" description="Disordered" evidence="5">
    <location>
        <begin position="1"/>
        <end position="24"/>
    </location>
</feature>
<keyword evidence="4 6" id="KW-0472">Membrane</keyword>
<dbReference type="Proteomes" id="UP000652354">
    <property type="component" value="Unassembled WGS sequence"/>
</dbReference>
<evidence type="ECO:0000256" key="5">
    <source>
        <dbReference type="SAM" id="MobiDB-lite"/>
    </source>
</evidence>
<name>A0A919Q616_9MICO</name>